<accession>A0A6I5A2C1</accession>
<dbReference type="EMBL" id="WMEQ01000001">
    <property type="protein sequence ID" value="MYL32451.1"/>
    <property type="molecule type" value="Genomic_DNA"/>
</dbReference>
<dbReference type="PROSITE" id="PS51819">
    <property type="entry name" value="VOC"/>
    <property type="match status" value="1"/>
</dbReference>
<organism evidence="2 3">
    <name type="scientific">Pontibacillus yanchengensis</name>
    <dbReference type="NCBI Taxonomy" id="462910"/>
    <lineage>
        <taxon>Bacteria</taxon>
        <taxon>Bacillati</taxon>
        <taxon>Bacillota</taxon>
        <taxon>Bacilli</taxon>
        <taxon>Bacillales</taxon>
        <taxon>Bacillaceae</taxon>
        <taxon>Pontibacillus</taxon>
    </lineage>
</organism>
<evidence type="ECO:0000259" key="1">
    <source>
        <dbReference type="PROSITE" id="PS51819"/>
    </source>
</evidence>
<name>A0A6I5A2C1_9BACI</name>
<dbReference type="InterPro" id="IPR004360">
    <property type="entry name" value="Glyas_Fos-R_dOase_dom"/>
</dbReference>
<proteinExistence type="predicted"/>
<dbReference type="Gene3D" id="3.10.180.10">
    <property type="entry name" value="2,3-Dihydroxybiphenyl 1,2-Dioxygenase, domain 1"/>
    <property type="match status" value="1"/>
</dbReference>
<feature type="domain" description="VOC" evidence="1">
    <location>
        <begin position="2"/>
        <end position="116"/>
    </location>
</feature>
<dbReference type="RefSeq" id="WP_160847737.1">
    <property type="nucleotide sequence ID" value="NZ_WMEQ01000001.1"/>
</dbReference>
<dbReference type="CDD" id="cd06587">
    <property type="entry name" value="VOC"/>
    <property type="match status" value="1"/>
</dbReference>
<dbReference type="SUPFAM" id="SSF54593">
    <property type="entry name" value="Glyoxalase/Bleomycin resistance protein/Dihydroxybiphenyl dioxygenase"/>
    <property type="match status" value="1"/>
</dbReference>
<dbReference type="Pfam" id="PF00903">
    <property type="entry name" value="Glyoxalase"/>
    <property type="match status" value="1"/>
</dbReference>
<dbReference type="InterPro" id="IPR029068">
    <property type="entry name" value="Glyas_Bleomycin-R_OHBP_Dase"/>
</dbReference>
<dbReference type="OrthoDB" id="9814858at2"/>
<dbReference type="InterPro" id="IPR037523">
    <property type="entry name" value="VOC_core"/>
</dbReference>
<comment type="caution">
    <text evidence="2">The sequence shown here is derived from an EMBL/GenBank/DDBJ whole genome shotgun (WGS) entry which is preliminary data.</text>
</comment>
<dbReference type="Proteomes" id="UP000468638">
    <property type="component" value="Unassembled WGS sequence"/>
</dbReference>
<gene>
    <name evidence="2" type="ORF">GLW05_02375</name>
</gene>
<evidence type="ECO:0000313" key="2">
    <source>
        <dbReference type="EMBL" id="MYL32451.1"/>
    </source>
</evidence>
<sequence>MNWHHGGLYVKDLVASKCFYEQMFEFKKYTSLAYEEEQIVILKHEDILLELIEDEEHHYSNSPHFCWEVDELEETISRLASLSLQPVEGPYTVSETGWYTAFYQGLDGEMIELLQKK</sequence>
<protein>
    <recommendedName>
        <fullName evidence="1">VOC domain-containing protein</fullName>
    </recommendedName>
</protein>
<reference evidence="2 3" key="1">
    <citation type="submission" date="2019-11" db="EMBL/GenBank/DDBJ databases">
        <title>Genome sequences of 17 halophilic strains isolated from different environments.</title>
        <authorList>
            <person name="Furrow R.E."/>
        </authorList>
    </citation>
    <scope>NUCLEOTIDE SEQUENCE [LARGE SCALE GENOMIC DNA]</scope>
    <source>
        <strain evidence="2 3">22514_16_FS</strain>
    </source>
</reference>
<dbReference type="AlphaFoldDB" id="A0A6I5A2C1"/>
<evidence type="ECO:0000313" key="3">
    <source>
        <dbReference type="Proteomes" id="UP000468638"/>
    </source>
</evidence>